<dbReference type="Proteomes" id="UP000075359">
    <property type="component" value="Unassembled WGS sequence"/>
</dbReference>
<dbReference type="InterPro" id="IPR044925">
    <property type="entry name" value="His-Me_finger_sf"/>
</dbReference>
<keyword evidence="3" id="KW-1185">Reference proteome</keyword>
<dbReference type="InterPro" id="IPR003615">
    <property type="entry name" value="HNH_nuc"/>
</dbReference>
<comment type="caution">
    <text evidence="2">The sequence shown here is derived from an EMBL/GenBank/DDBJ whole genome shotgun (WGS) entry which is preliminary data.</text>
</comment>
<organism evidence="2 3">
    <name type="scientific">Sulfurovum riftiae</name>
    <dbReference type="NCBI Taxonomy" id="1630136"/>
    <lineage>
        <taxon>Bacteria</taxon>
        <taxon>Pseudomonadati</taxon>
        <taxon>Campylobacterota</taxon>
        <taxon>Epsilonproteobacteria</taxon>
        <taxon>Campylobacterales</taxon>
        <taxon>Sulfurovaceae</taxon>
        <taxon>Sulfurovum</taxon>
    </lineage>
</organism>
<dbReference type="STRING" id="1630136.AS592_10455"/>
<feature type="domain" description="HNH nuclease" evidence="1">
    <location>
        <begin position="48"/>
        <end position="91"/>
    </location>
</feature>
<dbReference type="OrthoDB" id="388551at2"/>
<sequence length="160" mass="18513">MKQLTQERLKALFLYDPTSGVFTRKKTGKSATNTHNGYIRIGIDYQEYYAHRLAFLYMLGEFPQGVVDHKNHVKIDNRWDNLRSVTIQENSKNTSLYSNNKSNMAGVYWHKRDKAWIACIHVDGKKKHLGCFKVKEDAIAARKKANHEYGFHNNHGQSVA</sequence>
<dbReference type="Gene3D" id="3.90.75.20">
    <property type="match status" value="1"/>
</dbReference>
<evidence type="ECO:0000313" key="3">
    <source>
        <dbReference type="Proteomes" id="UP000075359"/>
    </source>
</evidence>
<dbReference type="GO" id="GO:0003677">
    <property type="term" value="F:DNA binding"/>
    <property type="evidence" value="ECO:0007669"/>
    <property type="project" value="InterPro"/>
</dbReference>
<dbReference type="Gene3D" id="1.20.5.2050">
    <property type="match status" value="1"/>
</dbReference>
<dbReference type="Pfam" id="PF13392">
    <property type="entry name" value="HNH_3"/>
    <property type="match status" value="1"/>
</dbReference>
<evidence type="ECO:0000259" key="1">
    <source>
        <dbReference type="Pfam" id="PF13392"/>
    </source>
</evidence>
<protein>
    <recommendedName>
        <fullName evidence="1">HNH nuclease domain-containing protein</fullName>
    </recommendedName>
</protein>
<dbReference type="SUPFAM" id="SSF54171">
    <property type="entry name" value="DNA-binding domain"/>
    <property type="match status" value="1"/>
</dbReference>
<dbReference type="SUPFAM" id="SSF54060">
    <property type="entry name" value="His-Me finger endonucleases"/>
    <property type="match status" value="1"/>
</dbReference>
<proteinExistence type="predicted"/>
<dbReference type="InterPro" id="IPR016177">
    <property type="entry name" value="DNA-bd_dom_sf"/>
</dbReference>
<dbReference type="EMBL" id="LNKT01000001">
    <property type="protein sequence ID" value="KYJ87519.1"/>
    <property type="molecule type" value="Genomic_DNA"/>
</dbReference>
<accession>A0A151CJ46</accession>
<gene>
    <name evidence="2" type="ORF">AS592_10455</name>
</gene>
<reference evidence="2 3" key="1">
    <citation type="submission" date="2015-11" db="EMBL/GenBank/DDBJ databases">
        <title>Draft genome of Sulfurovum riftiae 1812E, a member of the Epsilonproteobacteria isolated from the tube of the deep-sea hydrothermal vent tubewom Riftia pachyptila.</title>
        <authorList>
            <person name="Vetriani C."/>
            <person name="Giovannelli D."/>
        </authorList>
    </citation>
    <scope>NUCLEOTIDE SEQUENCE [LARGE SCALE GENOMIC DNA]</scope>
    <source>
        <strain evidence="2 3">1812E</strain>
    </source>
</reference>
<dbReference type="RefSeq" id="WP_067328424.1">
    <property type="nucleotide sequence ID" value="NZ_LNKT01000001.1"/>
</dbReference>
<evidence type="ECO:0000313" key="2">
    <source>
        <dbReference type="EMBL" id="KYJ87519.1"/>
    </source>
</evidence>
<name>A0A151CJ46_9BACT</name>
<dbReference type="AlphaFoldDB" id="A0A151CJ46"/>